<evidence type="ECO:0000256" key="8">
    <source>
        <dbReference type="SAM" id="SignalP"/>
    </source>
</evidence>
<dbReference type="EMBL" id="SWCO01000007">
    <property type="protein sequence ID" value="TKB02760.1"/>
    <property type="molecule type" value="Genomic_DNA"/>
</dbReference>
<comment type="caution">
    <text evidence="9">The sequence shown here is derived from an EMBL/GenBank/DDBJ whole genome shotgun (WGS) entry which is preliminary data.</text>
</comment>
<keyword evidence="5 8" id="KW-0732">Signal</keyword>
<comment type="subcellular location">
    <subcellularLocation>
        <location evidence="1">Cell outer membrane</location>
        <topology evidence="1">Multi-pass membrane protein</topology>
    </subcellularLocation>
</comment>
<feature type="signal peptide" evidence="8">
    <location>
        <begin position="1"/>
        <end position="25"/>
    </location>
</feature>
<keyword evidence="3" id="KW-1134">Transmembrane beta strand</keyword>
<feature type="chain" id="PRO_5020314757" evidence="8">
    <location>
        <begin position="26"/>
        <end position="451"/>
    </location>
</feature>
<dbReference type="Proteomes" id="UP000305471">
    <property type="component" value="Unassembled WGS sequence"/>
</dbReference>
<evidence type="ECO:0000256" key="1">
    <source>
        <dbReference type="ARBA" id="ARBA00004571"/>
    </source>
</evidence>
<sequence length="451" mass="48275">MKQQFSLRASVCLALATLASSSALAAGFQVNEHSANGLGRAMAGQAAKPENASILATNPAAIGVFKEAEFSASVSFIDPNVDINGVVTYDLGDSTVGGGAAQEDNIADTAIVPGFFYVSPINDELSAGVGVFTTYGLRSDYSDDFGALHFADTAEVKTVTINPAVSYKVNKQLMVGFGLNITYAEAEIGSGVSNTLVDTLVTLAPSAEALGVTLPELTAGNSLFSMEGDDIGFGWNAGVFWQPTDMTNIALSYRAETKLELEGEVSSETPIFPINLNQPGSLDLNLAAITELAVDQKIDNQWSVQASLTFTDWSTFEKLEANLEDGVDFLIKEENFDDSWRAALGVTYILNDEITLRAGYAYDDGVVSVENRSLSIPDTDRHWFSGGMTYTMSKDTSIDLAYVFIDGREADINKDRTILSDVLPGTDFTTNFTGTQSATAHILSVQMNTRF</sequence>
<dbReference type="RefSeq" id="WP_136782561.1">
    <property type="nucleotide sequence ID" value="NZ_SWCO01000007.1"/>
</dbReference>
<comment type="similarity">
    <text evidence="2">Belongs to the OmpP1/FadL family.</text>
</comment>
<name>A0A4U0ZI74_9ALTE</name>
<dbReference type="Pfam" id="PF03349">
    <property type="entry name" value="Toluene_X"/>
    <property type="match status" value="1"/>
</dbReference>
<evidence type="ECO:0000313" key="9">
    <source>
        <dbReference type="EMBL" id="TKB02760.1"/>
    </source>
</evidence>
<evidence type="ECO:0000256" key="4">
    <source>
        <dbReference type="ARBA" id="ARBA00022692"/>
    </source>
</evidence>
<protein>
    <submittedName>
        <fullName evidence="9">Long-chain fatty acid transporter</fullName>
    </submittedName>
</protein>
<keyword evidence="10" id="KW-1185">Reference proteome</keyword>
<dbReference type="GO" id="GO:0015483">
    <property type="term" value="F:long-chain fatty acid transporting porin activity"/>
    <property type="evidence" value="ECO:0007669"/>
    <property type="project" value="TreeGrafter"/>
</dbReference>
<dbReference type="PANTHER" id="PTHR35093">
    <property type="entry name" value="OUTER MEMBRANE PROTEIN NMB0088-RELATED"/>
    <property type="match status" value="1"/>
</dbReference>
<gene>
    <name evidence="9" type="ORF">E5672_12915</name>
</gene>
<reference evidence="9 10" key="1">
    <citation type="submission" date="2019-04" db="EMBL/GenBank/DDBJ databases">
        <title>Alteromonas portus sp. nov., an alginate lyase-excreting marine bacterium.</title>
        <authorList>
            <person name="Huang H."/>
            <person name="Mo K."/>
            <person name="Bao S."/>
        </authorList>
    </citation>
    <scope>NUCLEOTIDE SEQUENCE [LARGE SCALE GENOMIC DNA]</scope>
    <source>
        <strain evidence="9 10">HB161718</strain>
    </source>
</reference>
<dbReference type="PANTHER" id="PTHR35093:SF3">
    <property type="entry name" value="LONG-CHAIN FATTY ACID TRANSPORT PROTEIN"/>
    <property type="match status" value="1"/>
</dbReference>
<evidence type="ECO:0000313" key="10">
    <source>
        <dbReference type="Proteomes" id="UP000305471"/>
    </source>
</evidence>
<organism evidence="9 10">
    <name type="scientific">Alteromonas portus</name>
    <dbReference type="NCBI Taxonomy" id="2565549"/>
    <lineage>
        <taxon>Bacteria</taxon>
        <taxon>Pseudomonadati</taxon>
        <taxon>Pseudomonadota</taxon>
        <taxon>Gammaproteobacteria</taxon>
        <taxon>Alteromonadales</taxon>
        <taxon>Alteromonadaceae</taxon>
        <taxon>Alteromonas/Salinimonas group</taxon>
        <taxon>Alteromonas</taxon>
    </lineage>
</organism>
<evidence type="ECO:0000256" key="6">
    <source>
        <dbReference type="ARBA" id="ARBA00023136"/>
    </source>
</evidence>
<evidence type="ECO:0000256" key="5">
    <source>
        <dbReference type="ARBA" id="ARBA00022729"/>
    </source>
</evidence>
<dbReference type="GO" id="GO:0009279">
    <property type="term" value="C:cell outer membrane"/>
    <property type="evidence" value="ECO:0007669"/>
    <property type="project" value="UniProtKB-SubCell"/>
</dbReference>
<dbReference type="OrthoDB" id="19849at2"/>
<accession>A0A4U0ZI74</accession>
<evidence type="ECO:0000256" key="3">
    <source>
        <dbReference type="ARBA" id="ARBA00022452"/>
    </source>
</evidence>
<dbReference type="SUPFAM" id="SSF56935">
    <property type="entry name" value="Porins"/>
    <property type="match status" value="1"/>
</dbReference>
<dbReference type="InterPro" id="IPR005017">
    <property type="entry name" value="OMPP1/FadL/TodX"/>
</dbReference>
<dbReference type="Gene3D" id="2.40.160.60">
    <property type="entry name" value="Outer membrane protein transport protein (OMPP1/FadL/TodX)"/>
    <property type="match status" value="1"/>
</dbReference>
<proteinExistence type="inferred from homology"/>
<keyword evidence="6" id="KW-0472">Membrane</keyword>
<evidence type="ECO:0000256" key="2">
    <source>
        <dbReference type="ARBA" id="ARBA00008163"/>
    </source>
</evidence>
<keyword evidence="4" id="KW-0812">Transmembrane</keyword>
<evidence type="ECO:0000256" key="7">
    <source>
        <dbReference type="ARBA" id="ARBA00023237"/>
    </source>
</evidence>
<keyword evidence="7" id="KW-0998">Cell outer membrane</keyword>
<dbReference type="AlphaFoldDB" id="A0A4U0ZI74"/>